<evidence type="ECO:0000256" key="7">
    <source>
        <dbReference type="PIRNR" id="PIRNR037092"/>
    </source>
</evidence>
<comment type="caution">
    <text evidence="10">The sequence shown here is derived from an EMBL/GenBank/DDBJ whole genome shotgun (WGS) entry which is preliminary data.</text>
</comment>
<dbReference type="PANTHER" id="PTHR22781">
    <property type="entry name" value="DELTA ADAPTIN-RELATED"/>
    <property type="match status" value="1"/>
</dbReference>
<keyword evidence="6" id="KW-0472">Membrane</keyword>
<dbReference type="InterPro" id="IPR016024">
    <property type="entry name" value="ARM-type_fold"/>
</dbReference>
<dbReference type="InterPro" id="IPR002553">
    <property type="entry name" value="Clathrin/coatomer_adapt-like_N"/>
</dbReference>
<evidence type="ECO:0000256" key="2">
    <source>
        <dbReference type="ARBA" id="ARBA00006613"/>
    </source>
</evidence>
<evidence type="ECO:0000256" key="4">
    <source>
        <dbReference type="ARBA" id="ARBA00022737"/>
    </source>
</evidence>
<keyword evidence="5 7" id="KW-0653">Protein transport</keyword>
<evidence type="ECO:0000256" key="5">
    <source>
        <dbReference type="ARBA" id="ARBA00022927"/>
    </source>
</evidence>
<sequence>MSAIAVKERLRPFGISFEKSLDDLIKGIRANSSDPEKLSNFFEKCIQECKSELKSSDIDLKSIAILKLSYLEMYGFDMGWCSFTILEVMASTKFQHKRIGYLAAIQILQRQNNDDALMLMTNLLKKDLNSNQYIETSLAISGIAAIVSKELALDICDDLAKMLTHSKPLIRKKTVLAMYKLFLKNPEALKIYYHRVVDRLTDDDPTVVSASVNVICELATMNPSNYIELAPRLYEMLTTTNNNWMVIRLLRLFSSLTVAEPRLKSKLLPQIQNLIKSTKSLSLIYECINTILNGNMLSEDDLDTADLISQHLVDFFTSNDHNLKFVGLLSFVKVCKIHQSMLQKHSKLILTSIYDNDLTVRQTSLEIINSLVNENNIVAVVSRLTVQLLPPIEQQEALNKINGKMIEYISKNTTYHDSRNLNEKQEEQEEEYEDEGYEEYCNAFMPGSIQKPVTTSQKYKRLLIAKVIEICSMNHYANIPTFKWYLTVLNDLLKINSINKISSIDKLITDQILDIGIRVPSVRSKIVSMCLELCGLNTTDTKDLMLFRNGLPNCMWLIGEYYYEYYHSEMQSDSDGEESDEDDSGRKVGPIEIVDILTKQNLLQNLGYSDLDNVQSVYIQSVAKILSKMCIVYGYETWSLSQFQFMKTLTTNIINWVTKFGDSPNFEVQERALSFVEILKLLVVSLDDEIRYMLAENKDFHEPPAFFIKGYNSLFLSSDIKPVNNSAQLLIPIPEDLSITDFINEEATANLDSLVHRLEIESADTQSESLTDYSTAEPTPTNESLATENSTIHQADSYYIKKDSSNETSQDELNIYRKQKKPLKVKKQKKEKLIINADEEVQQNQVNEVIKLNQATKSRFYDSAKLANVDLKNLDTEPQVVFDEYHIATPSDQADKIHQTFEGIKIEAPLKSAHKKKPKKKIKKKVAIIE</sequence>
<dbReference type="InterPro" id="IPR017105">
    <property type="entry name" value="AP3_complex_dsu"/>
</dbReference>
<gene>
    <name evidence="10" type="ORF">CANINC_001757</name>
</gene>
<comment type="similarity">
    <text evidence="2 7">Belongs to the adaptor complexes large subunit family.</text>
</comment>
<comment type="function">
    <text evidence="7">Part of the AP-3 complex, an adaptor-related complex which is not clathrin-associated. The complex is associated with the Golgi region as well as more peripheral structures. It facilitates the budding of vesicles from the Golgi membrane.</text>
</comment>
<proteinExistence type="inferred from homology"/>
<keyword evidence="11" id="KW-1185">Reference proteome</keyword>
<keyword evidence="7" id="KW-0333">Golgi apparatus</keyword>
<keyword evidence="4" id="KW-0677">Repeat</keyword>
<dbReference type="PIRSF" id="PIRSF037092">
    <property type="entry name" value="AP3_complex_delta"/>
    <property type="match status" value="1"/>
</dbReference>
<reference evidence="10 11" key="1">
    <citation type="journal article" date="2019" name="Front. Genet.">
        <title>Whole-Genome Sequencing of the Opportunistic Yeast Pathogen Candida inconspicua Uncovers Its Hybrid Origin.</title>
        <authorList>
            <person name="Mixao V."/>
            <person name="Hansen A.P."/>
            <person name="Saus E."/>
            <person name="Boekhout T."/>
            <person name="Lass-Florl C."/>
            <person name="Gabaldon T."/>
        </authorList>
    </citation>
    <scope>NUCLEOTIDE SEQUENCE [LARGE SCALE GENOMIC DNA]</scope>
    <source>
        <strain evidence="10 11">CBS 180</strain>
    </source>
</reference>
<dbReference type="GO" id="GO:0030123">
    <property type="term" value="C:AP-3 adaptor complex"/>
    <property type="evidence" value="ECO:0007669"/>
    <property type="project" value="InterPro"/>
</dbReference>
<dbReference type="Pfam" id="PF01602">
    <property type="entry name" value="Adaptin_N"/>
    <property type="match status" value="1"/>
</dbReference>
<evidence type="ECO:0000313" key="11">
    <source>
        <dbReference type="Proteomes" id="UP000307173"/>
    </source>
</evidence>
<organism evidence="10 11">
    <name type="scientific">Pichia inconspicua</name>
    <dbReference type="NCBI Taxonomy" id="52247"/>
    <lineage>
        <taxon>Eukaryota</taxon>
        <taxon>Fungi</taxon>
        <taxon>Dikarya</taxon>
        <taxon>Ascomycota</taxon>
        <taxon>Saccharomycotina</taxon>
        <taxon>Pichiomycetes</taxon>
        <taxon>Pichiales</taxon>
        <taxon>Pichiaceae</taxon>
        <taxon>Pichia</taxon>
    </lineage>
</organism>
<dbReference type="GO" id="GO:0006623">
    <property type="term" value="P:protein targeting to vacuole"/>
    <property type="evidence" value="ECO:0007669"/>
    <property type="project" value="TreeGrafter"/>
</dbReference>
<name>A0A4T0X2V8_9ASCO</name>
<comment type="subunit">
    <text evidence="7">Adaptor protein complex 3 (AP-3) is a heterotetramer.</text>
</comment>
<comment type="subcellular location">
    <subcellularLocation>
        <location evidence="1">Endomembrane system</location>
    </subcellularLocation>
    <subcellularLocation>
        <location evidence="7">Golgi apparatus</location>
    </subcellularLocation>
</comment>
<feature type="domain" description="Clathrin/coatomer adaptor adaptin-like N-terminal" evidence="9">
    <location>
        <begin position="43"/>
        <end position="388"/>
    </location>
</feature>
<dbReference type="SUPFAM" id="SSF48371">
    <property type="entry name" value="ARM repeat"/>
    <property type="match status" value="1"/>
</dbReference>
<accession>A0A4T0X2V8</accession>
<dbReference type="EMBL" id="SELW01000280">
    <property type="protein sequence ID" value="TID29638.1"/>
    <property type="molecule type" value="Genomic_DNA"/>
</dbReference>
<dbReference type="GO" id="GO:0010008">
    <property type="term" value="C:endosome membrane"/>
    <property type="evidence" value="ECO:0007669"/>
    <property type="project" value="TreeGrafter"/>
</dbReference>
<evidence type="ECO:0000256" key="8">
    <source>
        <dbReference type="SAM" id="MobiDB-lite"/>
    </source>
</evidence>
<protein>
    <recommendedName>
        <fullName evidence="7">AP-3 complex subunit delta</fullName>
    </recommendedName>
</protein>
<dbReference type="PANTHER" id="PTHR22781:SF12">
    <property type="entry name" value="AP-3 COMPLEX SUBUNIT DELTA-1"/>
    <property type="match status" value="1"/>
</dbReference>
<dbReference type="OrthoDB" id="10264595at2759"/>
<evidence type="ECO:0000259" key="9">
    <source>
        <dbReference type="Pfam" id="PF01602"/>
    </source>
</evidence>
<evidence type="ECO:0000313" key="10">
    <source>
        <dbReference type="EMBL" id="TID29638.1"/>
    </source>
</evidence>
<evidence type="ECO:0000256" key="3">
    <source>
        <dbReference type="ARBA" id="ARBA00022448"/>
    </source>
</evidence>
<evidence type="ECO:0000256" key="6">
    <source>
        <dbReference type="ARBA" id="ARBA00023136"/>
    </source>
</evidence>
<dbReference type="Gene3D" id="1.25.10.10">
    <property type="entry name" value="Leucine-rich Repeat Variant"/>
    <property type="match status" value="1"/>
</dbReference>
<dbReference type="AlphaFoldDB" id="A0A4T0X2V8"/>
<dbReference type="InterPro" id="IPR011989">
    <property type="entry name" value="ARM-like"/>
</dbReference>
<feature type="region of interest" description="Disordered" evidence="8">
    <location>
        <begin position="765"/>
        <end position="790"/>
    </location>
</feature>
<evidence type="ECO:0000256" key="1">
    <source>
        <dbReference type="ARBA" id="ARBA00004308"/>
    </source>
</evidence>
<keyword evidence="3 7" id="KW-0813">Transport</keyword>
<dbReference type="STRING" id="52247.A0A4T0X2V8"/>
<dbReference type="GO" id="GO:0006896">
    <property type="term" value="P:Golgi to vacuole transport"/>
    <property type="evidence" value="ECO:0007669"/>
    <property type="project" value="TreeGrafter"/>
</dbReference>
<dbReference type="Proteomes" id="UP000307173">
    <property type="component" value="Unassembled WGS sequence"/>
</dbReference>
<dbReference type="GO" id="GO:0005794">
    <property type="term" value="C:Golgi apparatus"/>
    <property type="evidence" value="ECO:0007669"/>
    <property type="project" value="UniProtKB-SubCell"/>
</dbReference>